<dbReference type="GeneID" id="25269465"/>
<reference evidence="2" key="2">
    <citation type="submission" date="2013-10" db="EMBL/GenBank/DDBJ databases">
        <authorList>
            <person name="Aslett M."/>
        </authorList>
    </citation>
    <scope>NUCLEOTIDE SEQUENCE [LARGE SCALE GENOMIC DNA]</scope>
    <source>
        <strain evidence="2">Houghton</strain>
    </source>
</reference>
<sequence length="395" mass="44335">MPLRRLSVLAVRILLFLSFVKNSEAEVGVVSPDGFYLRTHSTFGPQSWTLTGEGCRVGKAANLVVTPLGGSTADGGEALDTQRVGPLLCSWLSMMEKAHNEMRAAWQNEHKRRKAKVPFWNIYRRFVMWYRSFPALEFHVEVRYLALWNKDRFGHPMPWATAVFGYKCPKGDVGYGLFDHLCGSVFSHGRDPRVGSEVHLLLQPRLGFNRPLEVQASNWQYISGALAGLRGGRTKDQQDRDERFIWPVSVYTRTKSIMTISGKIDDCWMNDGYCYFKWLLRVEWSIFGETVCERLQRDANAGVGGAFKAAALETVQVNVTGMDLFNFTRPVLFGALEEGLLLPDSGSGFVSMAIDTNPHNLANFKRAKSTSRNVRAAGLVLKGMSELFNMGTKDT</sequence>
<keyword evidence="1" id="KW-0732">Signal</keyword>
<feature type="signal peptide" evidence="1">
    <location>
        <begin position="1"/>
        <end position="25"/>
    </location>
</feature>
<proteinExistence type="predicted"/>
<dbReference type="EMBL" id="HG671156">
    <property type="protein sequence ID" value="CDI80196.1"/>
    <property type="molecule type" value="Genomic_DNA"/>
</dbReference>
<dbReference type="Proteomes" id="UP000018050">
    <property type="component" value="Unassembled WGS sequence"/>
</dbReference>
<evidence type="ECO:0000256" key="1">
    <source>
        <dbReference type="SAM" id="SignalP"/>
    </source>
</evidence>
<dbReference type="VEuPathDB" id="ToxoDB:EAH_00013950"/>
<protein>
    <recommendedName>
        <fullName evidence="4">Dense granule protein GRA12</fullName>
    </recommendedName>
</protein>
<gene>
    <name evidence="2" type="ORF">EAH_00013950</name>
</gene>
<feature type="chain" id="PRO_5004670949" description="Dense granule protein GRA12" evidence="1">
    <location>
        <begin position="26"/>
        <end position="395"/>
    </location>
</feature>
<dbReference type="OrthoDB" id="345269at2759"/>
<evidence type="ECO:0000313" key="3">
    <source>
        <dbReference type="Proteomes" id="UP000018050"/>
    </source>
</evidence>
<dbReference type="OMA" id="ETHKTGP"/>
<reference evidence="2" key="1">
    <citation type="submission" date="2013-10" db="EMBL/GenBank/DDBJ databases">
        <title>Genomic analysis of the causative agents of coccidiosis in chickens.</title>
        <authorList>
            <person name="Reid A.J."/>
            <person name="Blake D."/>
            <person name="Billington K."/>
            <person name="Browne H."/>
            <person name="Dunn M."/>
            <person name="Hung S."/>
            <person name="Kawahara F."/>
            <person name="Miranda-Saavedra D."/>
            <person name="Mourier T."/>
            <person name="Nagra H."/>
            <person name="Otto T.D."/>
            <person name="Rawlings N."/>
            <person name="Sanchez A."/>
            <person name="Sanders M."/>
            <person name="Subramaniam C."/>
            <person name="Tay Y."/>
            <person name="Dear P."/>
            <person name="Doerig C."/>
            <person name="Gruber A."/>
            <person name="Parkinson J."/>
            <person name="Shirley M."/>
            <person name="Wan K.L."/>
            <person name="Berriman M."/>
            <person name="Tomley F."/>
            <person name="Pain A."/>
        </authorList>
    </citation>
    <scope>NUCLEOTIDE SEQUENCE [LARGE SCALE GENOMIC DNA]</scope>
    <source>
        <strain evidence="2">Houghton</strain>
    </source>
</reference>
<dbReference type="AlphaFoldDB" id="U6GIX3"/>
<organism evidence="2 3">
    <name type="scientific">Eimeria acervulina</name>
    <name type="common">Coccidian parasite</name>
    <dbReference type="NCBI Taxonomy" id="5801"/>
    <lineage>
        <taxon>Eukaryota</taxon>
        <taxon>Sar</taxon>
        <taxon>Alveolata</taxon>
        <taxon>Apicomplexa</taxon>
        <taxon>Conoidasida</taxon>
        <taxon>Coccidia</taxon>
        <taxon>Eucoccidiorida</taxon>
        <taxon>Eimeriorina</taxon>
        <taxon>Eimeriidae</taxon>
        <taxon>Eimeria</taxon>
    </lineage>
</organism>
<name>U6GIX3_EIMAC</name>
<dbReference type="RefSeq" id="XP_013249793.1">
    <property type="nucleotide sequence ID" value="XM_013394339.1"/>
</dbReference>
<keyword evidence="3" id="KW-1185">Reference proteome</keyword>
<evidence type="ECO:0008006" key="4">
    <source>
        <dbReference type="Google" id="ProtNLM"/>
    </source>
</evidence>
<evidence type="ECO:0000313" key="2">
    <source>
        <dbReference type="EMBL" id="CDI80196.1"/>
    </source>
</evidence>
<accession>U6GIX3</accession>